<evidence type="ECO:0000259" key="2">
    <source>
        <dbReference type="SMART" id="SM00844"/>
    </source>
</evidence>
<feature type="chain" id="PRO_5009180520" description="Extracellular matrix-binding protein ebh GA module domain-containing protein" evidence="1">
    <location>
        <begin position="33"/>
        <end position="851"/>
    </location>
</feature>
<dbReference type="EMBL" id="MIEK01000023">
    <property type="protein sequence ID" value="OEH82307.1"/>
    <property type="molecule type" value="Genomic_DNA"/>
</dbReference>
<dbReference type="InterPro" id="IPR002988">
    <property type="entry name" value="GA_module"/>
</dbReference>
<proteinExistence type="predicted"/>
<dbReference type="AlphaFoldDB" id="A0A1E5KWR2"/>
<feature type="domain" description="Extracellular matrix-binding protein ebh GA module" evidence="2">
    <location>
        <begin position="662"/>
        <end position="715"/>
    </location>
</feature>
<feature type="domain" description="Extracellular matrix-binding protein ebh GA module" evidence="2">
    <location>
        <begin position="305"/>
        <end position="360"/>
    </location>
</feature>
<evidence type="ECO:0000313" key="3">
    <source>
        <dbReference type="EMBL" id="OEH82307.1"/>
    </source>
</evidence>
<gene>
    <name evidence="3" type="ORF">BCR26_02420</name>
</gene>
<feature type="domain" description="Extracellular matrix-binding protein ebh GA module" evidence="2">
    <location>
        <begin position="590"/>
        <end position="653"/>
    </location>
</feature>
<protein>
    <recommendedName>
        <fullName evidence="2">Extracellular matrix-binding protein ebh GA module domain-containing protein</fullName>
    </recommendedName>
</protein>
<comment type="caution">
    <text evidence="3">The sequence shown here is derived from an EMBL/GenBank/DDBJ whole genome shotgun (WGS) entry which is preliminary data.</text>
</comment>
<dbReference type="Gene3D" id="1.20.5.420">
    <property type="entry name" value="Immunoglobulin FC, subunit C"/>
    <property type="match status" value="10"/>
</dbReference>
<evidence type="ECO:0000313" key="4">
    <source>
        <dbReference type="Proteomes" id="UP000095256"/>
    </source>
</evidence>
<dbReference type="Proteomes" id="UP000095256">
    <property type="component" value="Unassembled WGS sequence"/>
</dbReference>
<sequence length="851" mass="97140">MKKRRKSKVTSTVVLGAMVGLGLMVSGSTTYASETKNGPTSSQKIIDSKPTKKEVRDYIRSLEHLTEEEKQEFCSQVEKQTTLDGILKILRLADQLNQQRETDLEKQAAIDYVTACIVFSKTEKSDFIQKINEQTNTRDVVLLFVNIRTASEEAKKTTQGLVNAKVNLKNQIADFKYLSVTDKETFQKNIEEKTTLADTKSMFKQAKELNDFKGKKVTSKEKIDSFSLLNEQEKTEFKKQVDAQTTVKGIEDVLKKATLENRMRQGKVTAKKEIDSLPLLSKEEKETFKKQVDEQTTIRAVDTIRNNAILENRIRQEKIAAQKEIDSLPLLSQEEKEEFKKQIDVQTTMNGVYSILSKAQAESITRGELPQLKIKEKQKIDLLETLTDQEKNEFKQQIDSQKSVLGLQEVVKKAQKTNDLGMERKFYKGQINEFTTLSNEEKEEFIRQIDEQVSSEAMGNIFQKAYEQSIKNGVAQSDENELNEAKTYAKQQINFLSGLSDKEKEEFLNRIQEQKLVKDIYTIIDKARAQALKNESVQSNQKELTEAKEFAKQQIGFLSSLSNEEKADFVRQVEEQISKESVSVTLEIAVKQDQKNKEAQQSNPTELNTVKSDAKQQINSLSALSSGEKADFIRQIEVQTIVDEVYKILEQAFMQEQENKGFQNTQKELASKKESAKQQINSFTSLSNEERMNFLRKVDEQTTVKGIYEIVDKAYEQFSKNEAIQNNQKELIVAKESAKKQIESFTSLSDEEKKGFLRQMAEQQTTEGIQLIVNKAFDTHHDALTATNNQKQLSQMKKFIKEQINTFTSLSNEEKQKFAQQVDEQKDAAGVEVVINKALDQSEKNSQSLNG</sequence>
<organism evidence="3 4">
    <name type="scientific">Enterococcus rivorum</name>
    <dbReference type="NCBI Taxonomy" id="762845"/>
    <lineage>
        <taxon>Bacteria</taxon>
        <taxon>Bacillati</taxon>
        <taxon>Bacillota</taxon>
        <taxon>Bacilli</taxon>
        <taxon>Lactobacillales</taxon>
        <taxon>Enterococcaceae</taxon>
        <taxon>Enterococcus</taxon>
    </lineage>
</organism>
<dbReference type="SMART" id="SM00844">
    <property type="entry name" value="GA"/>
    <property type="match status" value="5"/>
</dbReference>
<dbReference type="Pfam" id="PF01468">
    <property type="entry name" value="GA"/>
    <property type="match status" value="13"/>
</dbReference>
<accession>A0A1E5KWR2</accession>
<dbReference type="STRING" id="762845.BCR26_02420"/>
<feature type="domain" description="Extracellular matrix-binding protein ebh GA module" evidence="2">
    <location>
        <begin position="470"/>
        <end position="528"/>
    </location>
</feature>
<dbReference type="RefSeq" id="WP_069698583.1">
    <property type="nucleotide sequence ID" value="NZ_JAGGMA010000001.1"/>
</dbReference>
<dbReference type="Gene3D" id="1.20.120.1850">
    <property type="entry name" value="Ebh helix bundles repeating unit (S and A modules)"/>
    <property type="match status" value="1"/>
</dbReference>
<dbReference type="InterPro" id="IPR020840">
    <property type="entry name" value="Extracell_matrix-bd_GA"/>
</dbReference>
<feature type="domain" description="Extracellular matrix-binding protein ebh GA module" evidence="2">
    <location>
        <begin position="203"/>
        <end position="258"/>
    </location>
</feature>
<feature type="signal peptide" evidence="1">
    <location>
        <begin position="1"/>
        <end position="32"/>
    </location>
</feature>
<name>A0A1E5KWR2_9ENTE</name>
<keyword evidence="1" id="KW-0732">Signal</keyword>
<evidence type="ECO:0000256" key="1">
    <source>
        <dbReference type="SAM" id="SignalP"/>
    </source>
</evidence>
<keyword evidence="4" id="KW-1185">Reference proteome</keyword>
<reference evidence="3 4" key="1">
    <citation type="submission" date="2016-09" db="EMBL/GenBank/DDBJ databases">
        <authorList>
            <person name="Capua I."/>
            <person name="De Benedictis P."/>
            <person name="Joannis T."/>
            <person name="Lombin L.H."/>
            <person name="Cattoli G."/>
        </authorList>
    </citation>
    <scope>NUCLEOTIDE SEQUENCE [LARGE SCALE GENOMIC DNA]</scope>
    <source>
        <strain evidence="3 4">LMG 25899</strain>
    </source>
</reference>